<dbReference type="Proteomes" id="UP000663305">
    <property type="component" value="Chromosome"/>
</dbReference>
<accession>A0A897NK62</accession>
<keyword evidence="1" id="KW-1133">Transmembrane helix</keyword>
<name>A0A897NK62_9EURY</name>
<keyword evidence="1" id="KW-0812">Transmembrane</keyword>
<feature type="domain" description="DUF7982" evidence="2">
    <location>
        <begin position="19"/>
        <end position="264"/>
    </location>
</feature>
<dbReference type="InterPro" id="IPR058288">
    <property type="entry name" value="DUF7982"/>
</dbReference>
<evidence type="ECO:0000313" key="4">
    <source>
        <dbReference type="Proteomes" id="UP000663305"/>
    </source>
</evidence>
<sequence>MTGPDRGPVEQTGYGAVDRPYRQTAVGLALLGLLAAGLVFAVQPGERQDILIAFAGVGLFGALLLYFLRPTVTAETDPAERVYRALAGNADALIDDADLSDRHVYLPTTYEKDGFTPVALYVPDSDQGEITIDRNRRPLFDGATVTVPDDAAGVTLYPTGGALFDAFEGLVVSELSTDPIELAAQLTDGVRLGLLLAEDIDIEVDAAAGTATAVVSGPRFGPATEFDHPVVSFLAVGFAVTLDVPVVTRCEPSGERTYRVTYQWSNDQVGSGDSDD</sequence>
<dbReference type="Pfam" id="PF25939">
    <property type="entry name" value="DUF7982"/>
    <property type="match status" value="1"/>
</dbReference>
<dbReference type="AlphaFoldDB" id="A0A897NK62"/>
<keyword evidence="1" id="KW-0472">Membrane</keyword>
<evidence type="ECO:0000313" key="3">
    <source>
        <dbReference type="EMBL" id="QSG11343.1"/>
    </source>
</evidence>
<reference evidence="3" key="1">
    <citation type="submission" date="2020-11" db="EMBL/GenBank/DDBJ databases">
        <title>Carbohydrate-dependent, anaerobic sulfur respiration: A novel catabolism in halophilic archaea.</title>
        <authorList>
            <person name="Sorokin D.Y."/>
            <person name="Messina E."/>
            <person name="Smedile F."/>
            <person name="La Cono V."/>
            <person name="Hallsworth J.E."/>
            <person name="Yakimov M.M."/>
        </authorList>
    </citation>
    <scope>NUCLEOTIDE SEQUENCE</scope>
    <source>
        <strain evidence="3">HSR-Bgl</strain>
    </source>
</reference>
<organism evidence="3 4">
    <name type="scientific">Halapricum desulfuricans</name>
    <dbReference type="NCBI Taxonomy" id="2841257"/>
    <lineage>
        <taxon>Archaea</taxon>
        <taxon>Methanobacteriati</taxon>
        <taxon>Methanobacteriota</taxon>
        <taxon>Stenosarchaea group</taxon>
        <taxon>Halobacteria</taxon>
        <taxon>Halobacteriales</taxon>
        <taxon>Haloarculaceae</taxon>
        <taxon>Halapricum</taxon>
    </lineage>
</organism>
<evidence type="ECO:0000259" key="2">
    <source>
        <dbReference type="Pfam" id="PF25939"/>
    </source>
</evidence>
<evidence type="ECO:0000256" key="1">
    <source>
        <dbReference type="SAM" id="Phobius"/>
    </source>
</evidence>
<gene>
    <name evidence="3" type="ORF">HSBGL_0913</name>
</gene>
<feature type="transmembrane region" description="Helical" evidence="1">
    <location>
        <begin position="50"/>
        <end position="68"/>
    </location>
</feature>
<proteinExistence type="predicted"/>
<dbReference type="GeneID" id="68860440"/>
<protein>
    <submittedName>
        <fullName evidence="3">Putative membrane anchored protein with Ig-like domain</fullName>
    </submittedName>
</protein>
<feature type="transmembrane region" description="Helical" evidence="1">
    <location>
        <begin position="24"/>
        <end position="43"/>
    </location>
</feature>
<dbReference type="EMBL" id="CP064789">
    <property type="protein sequence ID" value="QSG11343.1"/>
    <property type="molecule type" value="Genomic_DNA"/>
</dbReference>
<dbReference type="RefSeq" id="WP_229125866.1">
    <property type="nucleotide sequence ID" value="NZ_CP064789.1"/>
</dbReference>